<feature type="region of interest" description="Disordered" evidence="1">
    <location>
        <begin position="57"/>
        <end position="77"/>
    </location>
</feature>
<dbReference type="KEGG" id="dme:Dmel_CG13751"/>
<dbReference type="GeneID" id="35879"/>
<dbReference type="Proteomes" id="UP000000803">
    <property type="component" value="Chromosome 2R"/>
</dbReference>
<dbReference type="OMA" id="NDTHQDP"/>
<reference evidence="2 5" key="10">
    <citation type="journal article" date="2007" name="Science">
        <title>Sequence finishing and mapping of Drosophila melanogaster heterochromatin.</title>
        <authorList>
            <person name="Hoskins R.A."/>
            <person name="Carlson J.W."/>
            <person name="Kennedy C."/>
            <person name="Acevedo D."/>
            <person name="Evans-Holm M."/>
            <person name="Frise E."/>
            <person name="Wan K.H."/>
            <person name="Park S."/>
            <person name="Mendez-Lago M."/>
            <person name="Rossi F."/>
            <person name="Villasante A."/>
            <person name="Dimitri P."/>
            <person name="Karpen G.H."/>
            <person name="Celniker S.E."/>
        </authorList>
    </citation>
    <scope>NUCLEOTIDE SEQUENCE [LARGE SCALE GENOMIC DNA]</scope>
    <source>
        <strain evidence="5">Berkeley</strain>
    </source>
</reference>
<evidence type="ECO:0000313" key="5">
    <source>
        <dbReference type="Proteomes" id="UP000000803"/>
    </source>
</evidence>
<dbReference type="AlphaFoldDB" id="Q7K078"/>
<reference evidence="2" key="8">
    <citation type="submission" date="2006-08" db="EMBL/GenBank/DDBJ databases">
        <authorList>
            <person name="Celniker S."/>
            <person name="Carlson J."/>
            <person name="Wan K."/>
            <person name="Frise E."/>
            <person name="Hoskins R."/>
            <person name="Park S."/>
            <person name="Svirskas R."/>
            <person name="Rubin G."/>
        </authorList>
    </citation>
    <scope>NUCLEOTIDE SEQUENCE</scope>
</reference>
<reference evidence="2" key="13">
    <citation type="journal article" date="2015" name="Genome Res.">
        <title>The Release 6 reference sequence of the Drosophila melanogaster genome.</title>
        <authorList>
            <person name="Hoskins R.A."/>
            <person name="Carlson J.W."/>
            <person name="Wan K.H."/>
            <person name="Park S."/>
            <person name="Mendez I."/>
            <person name="Galle S.E."/>
            <person name="Booth B.W."/>
            <person name="Pfeiffer B.D."/>
            <person name="George R.A."/>
            <person name="Svirskas R."/>
            <person name="Krzywinski M."/>
            <person name="Schein J."/>
            <person name="Accardo M.C."/>
            <person name="Damia E."/>
            <person name="Messina G."/>
            <person name="Mendez-Lago M."/>
            <person name="de Pablos B."/>
            <person name="Demakova O.V."/>
            <person name="Andreyeva E.N."/>
            <person name="Boldyreva L.V."/>
            <person name="Marra M."/>
            <person name="Carvalho A.B."/>
            <person name="Dimitri P."/>
            <person name="Villasante A."/>
            <person name="Zhimulev I.F."/>
            <person name="Rubin G.M."/>
            <person name="Karpen G.H."/>
            <person name="Celniker S.E."/>
        </authorList>
    </citation>
    <scope>NUCLEOTIDE SEQUENCE</scope>
</reference>
<feature type="region of interest" description="Disordered" evidence="1">
    <location>
        <begin position="1"/>
        <end position="30"/>
    </location>
</feature>
<dbReference type="UCSC" id="CG13751-RA">
    <property type="organism name" value="d. melanogaster"/>
</dbReference>
<dbReference type="InParanoid" id="Q7K078"/>
<keyword evidence="5" id="KW-1185">Reference proteome</keyword>
<dbReference type="PaxDb" id="7227-FBpp0087725"/>
<evidence type="ECO:0000313" key="2">
    <source>
        <dbReference type="EMBL" id="AAF59032.1"/>
    </source>
</evidence>
<dbReference type="DNASU" id="35879"/>
<evidence type="ECO:0000313" key="4">
    <source>
        <dbReference type="FlyBase" id="FBgn0033340"/>
    </source>
</evidence>
<reference evidence="2" key="12">
    <citation type="journal article" date="2015" name="G3 (Bethesda)">
        <title>Gene Model Annotations for Drosophila melanogaster: The Rule-Benders.</title>
        <authorList>
            <consortium name="FlyBase Consortium"/>
            <person name="Crosby M.A."/>
            <person name="Gramates L.S."/>
            <person name="Dos Santos G."/>
            <person name="Matthews B.B."/>
            <person name="St Pierre S.E."/>
            <person name="Zhou P."/>
            <person name="Schroeder A.J."/>
            <person name="Falls K."/>
            <person name="Emmert D.B."/>
            <person name="Russo S.M."/>
            <person name="Gelbart W.M."/>
            <person name="null"/>
        </authorList>
    </citation>
    <scope>NUCLEOTIDE SEQUENCE</scope>
</reference>
<reference evidence="2 5" key="6">
    <citation type="journal article" date="2002" name="Genome Biol.">
        <title>Heterochromatic sequences in a Drosophila whole-genome shotgun assembly.</title>
        <authorList>
            <person name="Hoskins R.A."/>
            <person name="Smith C.D."/>
            <person name="Carlson J.W."/>
            <person name="Carvalho A.B."/>
            <person name="Halpern A."/>
            <person name="Kaminker J.S."/>
            <person name="Kennedy C."/>
            <person name="Mungall C.J."/>
            <person name="Sullivan B.A."/>
            <person name="Sutton G.G."/>
            <person name="Yasuhara J.C."/>
            <person name="Wakimoto B.T."/>
            <person name="Myers E.W."/>
            <person name="Celniker S.E."/>
            <person name="Rubin G.M."/>
            <person name="Karpen G.H."/>
        </authorList>
    </citation>
    <scope>NUCLEOTIDE SEQUENCE [LARGE SCALE GENOMIC DNA]</scope>
    <source>
        <strain evidence="5">Berkeley</strain>
    </source>
</reference>
<dbReference type="STRING" id="7227.FBpp0087725"/>
<dbReference type="IntAct" id="Q7K078">
    <property type="interactions" value="5"/>
</dbReference>
<dbReference type="SMR" id="Q7K078"/>
<gene>
    <name evidence="2" type="primary">BcDNA:RH09719</name>
    <name evidence="2" type="synonym">Dmel\CG13751</name>
    <name evidence="2 4" type="ORF">CG13751</name>
    <name evidence="2" type="ORF">Dmel_CG13751</name>
</gene>
<dbReference type="Bgee" id="FBgn0033340">
    <property type="expression patterns" value="Expressed in adult posterior midgut class I enteroendocrine cell in adult midgut (Drosophila) and 181 other cell types or tissues"/>
</dbReference>
<dbReference type="eggNOG" id="ENOG502T9AK">
    <property type="taxonomic scope" value="Eukaryota"/>
</dbReference>
<reference evidence="2 5" key="9">
    <citation type="journal article" date="2007" name="Science">
        <title>The Release 5.1 annotation of Drosophila melanogaster heterochromatin.</title>
        <authorList>
            <person name="Smith C.D."/>
            <person name="Shu S."/>
            <person name="Mungall C.J."/>
            <person name="Karpen G.H."/>
        </authorList>
    </citation>
    <scope>NUCLEOTIDE SEQUENCE [LARGE SCALE GENOMIC DNA]</scope>
    <source>
        <strain evidence="5">Berkeley</strain>
    </source>
</reference>
<dbReference type="VEuPathDB" id="VectorBase:FBgn0033340"/>
<proteinExistence type="evidence at transcript level"/>
<dbReference type="EMBL" id="AY070672">
    <property type="protein sequence ID" value="AAL48143.1"/>
    <property type="molecule type" value="mRNA"/>
</dbReference>
<dbReference type="BioGRID-ORCS" id="35879">
    <property type="hits" value="0 hits in 1 CRISPR screen"/>
</dbReference>
<organism evidence="3">
    <name type="scientific">Drosophila melanogaster</name>
    <name type="common">Fruit fly</name>
    <dbReference type="NCBI Taxonomy" id="7227"/>
    <lineage>
        <taxon>Eukaryota</taxon>
        <taxon>Metazoa</taxon>
        <taxon>Ecdysozoa</taxon>
        <taxon>Arthropoda</taxon>
        <taxon>Hexapoda</taxon>
        <taxon>Insecta</taxon>
        <taxon>Pterygota</taxon>
        <taxon>Neoptera</taxon>
        <taxon>Endopterygota</taxon>
        <taxon>Diptera</taxon>
        <taxon>Brachycera</taxon>
        <taxon>Muscomorpha</taxon>
        <taxon>Ephydroidea</taxon>
        <taxon>Drosophilidae</taxon>
        <taxon>Drosophila</taxon>
        <taxon>Sophophora</taxon>
    </lineage>
</organism>
<evidence type="ECO:0000313" key="3">
    <source>
        <dbReference type="EMBL" id="AAL48143.1"/>
    </source>
</evidence>
<reference evidence="2 5" key="4">
    <citation type="journal article" date="2002" name="Genome Biol.">
        <title>Annotation of the Drosophila melanogaster euchromatic genome: a systematic review.</title>
        <authorList>
            <person name="Misra S."/>
            <person name="Crosby M.A."/>
            <person name="Mungall C.J."/>
            <person name="Matthews B.B."/>
            <person name="Campbell K.S."/>
            <person name="Hradecky P."/>
            <person name="Huang Y."/>
            <person name="Kaminker J.S."/>
            <person name="Millburn G.H."/>
            <person name="Prochnik S.E."/>
            <person name="Smith C.D."/>
            <person name="Tupy J.L."/>
            <person name="Whitfied E.J."/>
            <person name="Bayraktaroglu L."/>
            <person name="Berman B.P."/>
            <person name="Bettencourt B.R."/>
            <person name="Celniker S.E."/>
            <person name="de Grey A.D."/>
            <person name="Drysdale R.A."/>
            <person name="Harris N.L."/>
            <person name="Richter J."/>
            <person name="Russo S."/>
            <person name="Schroeder A.J."/>
            <person name="Shu S.Q."/>
            <person name="Stapleton M."/>
            <person name="Yamada C."/>
            <person name="Ashburner M."/>
            <person name="Gelbart W.M."/>
            <person name="Rubin G.M."/>
            <person name="Lewis S.E."/>
        </authorList>
    </citation>
    <scope>GENOME REANNOTATION</scope>
    <source>
        <strain evidence="5">Berkeley</strain>
    </source>
</reference>
<name>Q7K078_DROME</name>
<dbReference type="EMBL" id="AE013599">
    <property type="protein sequence ID" value="AAF59032.1"/>
    <property type="molecule type" value="Genomic_DNA"/>
</dbReference>
<dbReference type="OrthoDB" id="7372677at2759"/>
<reference evidence="3" key="2">
    <citation type="submission" date="2001-12" db="EMBL/GenBank/DDBJ databases">
        <authorList>
            <person name="Stapleton M."/>
            <person name="Brokstein P."/>
            <person name="Hong L."/>
            <person name="Agbayani A."/>
            <person name="Carlson J."/>
            <person name="Champe M."/>
            <person name="Chavez C."/>
            <person name="Dorsett V."/>
            <person name="Dresnek D."/>
            <person name="Farfan D."/>
            <person name="Frise E."/>
            <person name="George R."/>
            <person name="Gonzalez M."/>
            <person name="Guarin H."/>
            <person name="Kronmiller B."/>
            <person name="Li P."/>
            <person name="Liao G."/>
            <person name="Miranda A."/>
            <person name="Mungall C.J."/>
            <person name="Nunoo J."/>
            <person name="Pacleb J."/>
            <person name="Paragas V."/>
            <person name="Park S."/>
            <person name="Patel S."/>
            <person name="Phouanenavong S."/>
            <person name="Wan K."/>
            <person name="Yu C."/>
            <person name="Lewis S.E."/>
            <person name="Rubin G.M."/>
            <person name="Celniker S."/>
        </authorList>
    </citation>
    <scope>NUCLEOTIDE SEQUENCE</scope>
    <source>
        <strain evidence="3">Berkeley</strain>
    </source>
</reference>
<dbReference type="RefSeq" id="NP_610416.1">
    <property type="nucleotide sequence ID" value="NM_136572.3"/>
</dbReference>
<protein>
    <submittedName>
        <fullName evidence="3">RH09719p</fullName>
    </submittedName>
</protein>
<sequence>MPVLEHIKAMAETPTPAENSPAPADENAPPQAVRELTQTDHLNRRLLKSLLENMQATEVLAQENGNGSNEEDNDFEE</sequence>
<reference evidence="2 5" key="1">
    <citation type="journal article" date="2000" name="Science">
        <title>The genome sequence of Drosophila melanogaster.</title>
        <authorList>
            <person name="Adams M.D."/>
            <person name="Celniker S.E."/>
            <person name="Holt R.A."/>
            <person name="Evans C.A."/>
            <person name="Gocayne J.D."/>
            <person name="Amanatides P.G."/>
            <person name="Scherer S.E."/>
            <person name="Li P.W."/>
            <person name="Hoskins R.A."/>
            <person name="Galle R.F."/>
            <person name="George R.A."/>
            <person name="Lewis S.E."/>
            <person name="Richards S."/>
            <person name="Ashburner M."/>
            <person name="Henderson S.N."/>
            <person name="Sutton G.G."/>
            <person name="Wortman J.R."/>
            <person name="Yandell M.D."/>
            <person name="Zhang Q."/>
            <person name="Chen L.X."/>
            <person name="Brandon R.C."/>
            <person name="Rogers Y.H."/>
            <person name="Blazej R.G."/>
            <person name="Champe M."/>
            <person name="Pfeiffer B.D."/>
            <person name="Wan K.H."/>
            <person name="Doyle C."/>
            <person name="Baxter E.G."/>
            <person name="Helt G."/>
            <person name="Nelson C.R."/>
            <person name="Gabor G.L."/>
            <person name="Abril J.F."/>
            <person name="Agbayani A."/>
            <person name="An H.J."/>
            <person name="Andrews-Pfannkoch C."/>
            <person name="Baldwin D."/>
            <person name="Ballew R.M."/>
            <person name="Basu A."/>
            <person name="Baxendale J."/>
            <person name="Bayraktaroglu L."/>
            <person name="Beasley E.M."/>
            <person name="Beeson K.Y."/>
            <person name="Benos P.V."/>
            <person name="Berman B.P."/>
            <person name="Bhandari D."/>
            <person name="Bolshakov S."/>
            <person name="Borkova D."/>
            <person name="Botchan M.R."/>
            <person name="Bouck J."/>
            <person name="Brokstein P."/>
            <person name="Brottier P."/>
            <person name="Burtis K.C."/>
            <person name="Busam D.A."/>
            <person name="Butler H."/>
            <person name="Cadieu E."/>
            <person name="Center A."/>
            <person name="Chandra I."/>
            <person name="Cherry J.M."/>
            <person name="Cawley S."/>
            <person name="Dahlke C."/>
            <person name="Davenport L.B."/>
            <person name="Davies P."/>
            <person name="de Pablos B."/>
            <person name="Delcher A."/>
            <person name="Deng Z."/>
            <person name="Mays A.D."/>
            <person name="Dew I."/>
            <person name="Dietz S.M."/>
            <person name="Dodson K."/>
            <person name="Doup L.E."/>
            <person name="Downes M."/>
            <person name="Dugan-Rocha S."/>
            <person name="Dunkov B.C."/>
            <person name="Dunn P."/>
            <person name="Durbin K.J."/>
            <person name="Evangelista C.C."/>
            <person name="Ferraz C."/>
            <person name="Ferriera S."/>
            <person name="Fleischmann W."/>
            <person name="Fosler C."/>
            <person name="Gabrielian A.E."/>
            <person name="Garg N.S."/>
            <person name="Gelbart W.M."/>
            <person name="Glasser K."/>
            <person name="Glodek A."/>
            <person name="Gong F."/>
            <person name="Gorrell J.H."/>
            <person name="Gu Z."/>
            <person name="Guan P."/>
            <person name="Harris M."/>
            <person name="Harris N.L."/>
            <person name="Harvey D."/>
            <person name="Heiman T.J."/>
            <person name="Hernandez J.R."/>
            <person name="Houck J."/>
            <person name="Hostin D."/>
            <person name="Houston K.A."/>
            <person name="Howland T.J."/>
            <person name="Wei M.H."/>
            <person name="Ibegwam C."/>
            <person name="Jalali M."/>
            <person name="Kalush F."/>
            <person name="Karpen G.H."/>
            <person name="Ke Z."/>
            <person name="Kennison J.A."/>
            <person name="Ketchum K.A."/>
            <person name="Kimmel B.E."/>
            <person name="Kodira C.D."/>
            <person name="Kraft C."/>
            <person name="Kravitz S."/>
            <person name="Kulp D."/>
            <person name="Lai Z."/>
            <person name="Lasko P."/>
            <person name="Lei Y."/>
            <person name="Levitsky A.A."/>
            <person name="Li J."/>
            <person name="Li Z."/>
            <person name="Liang Y."/>
            <person name="Lin X."/>
            <person name="Liu X."/>
            <person name="Mattei B."/>
            <person name="McIntosh T.C."/>
            <person name="McLeod M.P."/>
            <person name="McPherson D."/>
            <person name="Merkulov G."/>
            <person name="Milshina N.V."/>
            <person name="Mobarry C."/>
            <person name="Morris J."/>
            <person name="Moshrefi A."/>
            <person name="Mount S.M."/>
            <person name="Moy M."/>
            <person name="Murphy B."/>
            <person name="Murphy L."/>
            <person name="Muzny D.M."/>
            <person name="Nelson D.L."/>
            <person name="Nelson D.R."/>
            <person name="Nelson K.A."/>
            <person name="Nixon K."/>
            <person name="Nusskern D.R."/>
            <person name="Pacleb J.M."/>
            <person name="Palazzolo M."/>
            <person name="Pittman G.S."/>
            <person name="Pan S."/>
            <person name="Pollard J."/>
            <person name="Puri V."/>
            <person name="Reese M.G."/>
            <person name="Reinert K."/>
            <person name="Remington K."/>
            <person name="Saunders R.D."/>
            <person name="Scheeler F."/>
            <person name="Shen H."/>
            <person name="Shue B.C."/>
            <person name="Siden-Kiamos I."/>
            <person name="Simpson M."/>
            <person name="Skupski M.P."/>
            <person name="Smith T."/>
            <person name="Spier E."/>
            <person name="Spradling A.C."/>
            <person name="Stapleton M."/>
            <person name="Strong R."/>
            <person name="Sun E."/>
            <person name="Svirskas R."/>
            <person name="Tector C."/>
            <person name="Turner R."/>
            <person name="Venter E."/>
            <person name="Wang A.H."/>
            <person name="Wang X."/>
            <person name="Wang Z.Y."/>
            <person name="Wassarman D.A."/>
            <person name="Weinstock G.M."/>
            <person name="Weissenbach J."/>
            <person name="Williams S.M."/>
            <person name="WoodageT"/>
            <person name="Worley K.C."/>
            <person name="Wu D."/>
            <person name="Yang S."/>
            <person name="Yao Q.A."/>
            <person name="Ye J."/>
            <person name="Yeh R.F."/>
            <person name="Zaveri J.S."/>
            <person name="Zhan M."/>
            <person name="Zhang G."/>
            <person name="Zhao Q."/>
            <person name="Zheng L."/>
            <person name="Zheng X.H."/>
            <person name="Zhong F.N."/>
            <person name="Zhong W."/>
            <person name="Zhou X."/>
            <person name="Zhu S."/>
            <person name="Zhu X."/>
            <person name="Smith H.O."/>
            <person name="Gibbs R.A."/>
            <person name="Myers E.W."/>
            <person name="Rubin G.M."/>
            <person name="Venter J.C."/>
        </authorList>
    </citation>
    <scope>NUCLEOTIDE SEQUENCE [LARGE SCALE GENOMIC DNA]</scope>
    <source>
        <strain evidence="5">Berkeley</strain>
    </source>
</reference>
<reference evidence="2" key="14">
    <citation type="submission" date="2020-04" db="EMBL/GenBank/DDBJ databases">
        <authorList>
            <consortium name="FlyBase"/>
        </authorList>
    </citation>
    <scope>NUCLEOTIDE SEQUENCE</scope>
</reference>
<accession>Q7K078</accession>
<reference evidence="2 5" key="3">
    <citation type="journal article" date="2002" name="Genome Biol.">
        <title>Finishing a whole-genome shotgun: release 3 of the Drosophila melanogaster euchromatic genome sequence.</title>
        <authorList>
            <person name="Celniker S.E."/>
            <person name="Wheeler D.A."/>
            <person name="Kronmiller B."/>
            <person name="Carlson J.W."/>
            <person name="Halpern A."/>
            <person name="Patel S."/>
            <person name="Adams M."/>
            <person name="Champe M."/>
            <person name="Dugan S.P."/>
            <person name="Frise E."/>
            <person name="Hodgson A."/>
            <person name="George R.A."/>
            <person name="Hoskins R.A."/>
            <person name="Laverty T."/>
            <person name="Muzny D.M."/>
            <person name="Nelson C.R."/>
            <person name="Pacleb J.M."/>
            <person name="Park S."/>
            <person name="Pfeiffer B.D."/>
            <person name="Richards S."/>
            <person name="Sodergren E.J."/>
            <person name="Svirskas R."/>
            <person name="Tabor P.E."/>
            <person name="Wan K."/>
            <person name="Stapleton M."/>
            <person name="Sutton G.G."/>
            <person name="Venter C."/>
            <person name="Weinstock G."/>
            <person name="Scherer S.E."/>
            <person name="Myers E.W."/>
            <person name="Gibbs R.A."/>
            <person name="Rubin G.M."/>
        </authorList>
    </citation>
    <scope>NUCLEOTIDE SEQUENCE [LARGE SCALE GENOMIC DNA]</scope>
    <source>
        <strain evidence="5">Berkeley</strain>
    </source>
</reference>
<dbReference type="FlyBase" id="FBgn0033340">
    <property type="gene designation" value="CG13751"/>
</dbReference>
<reference evidence="2" key="11">
    <citation type="journal article" date="2015" name="G3 (Bethesda)">
        <title>Gene Model Annotations for Drosophila melanogaster: Impact of High-Throughput Data.</title>
        <authorList>
            <consortium name="FlyBase Consortium"/>
            <person name="Matthews B.B."/>
            <person name="Dos Santos G."/>
            <person name="Crosby M.A."/>
            <person name="Emmert D.B."/>
            <person name="St Pierre S.E."/>
            <person name="Gramates L.S."/>
            <person name="Zhou P."/>
            <person name="Schroeder A.J."/>
            <person name="Falls K."/>
            <person name="Strelets V."/>
            <person name="Russo S.M."/>
            <person name="Gelbart W.M."/>
            <person name="null"/>
        </authorList>
    </citation>
    <scope>NUCLEOTIDE SEQUENCE</scope>
</reference>
<reference evidence="2" key="15">
    <citation type="submission" date="2020-05" db="EMBL/GenBank/DDBJ databases">
        <title>Drosophila melanogaster release 4 sequence.</title>
        <authorList>
            <consortium name="Berkeley Drosophila Genome Project"/>
            <person name="Celniker S."/>
            <person name="Carlson J."/>
            <person name="Wan K."/>
            <person name="Pfeiffer B."/>
            <person name="Frise E."/>
            <person name="George R."/>
            <person name="Hoskins R."/>
            <person name="Stapleton M."/>
            <person name="Pacleb J."/>
            <person name="Park S."/>
            <person name="Svirskas R."/>
            <person name="Smith E."/>
            <person name="Yu C."/>
            <person name="Rubin G."/>
        </authorList>
    </citation>
    <scope>NUCLEOTIDE SEQUENCE</scope>
</reference>
<reference evidence="2 5" key="5">
    <citation type="journal article" date="2002" name="Genome Biol.">
        <title>The transposable elements of the Drosophila melanogaster euchromatin: a genomics perspective.</title>
        <authorList>
            <person name="Kaminker J.S."/>
            <person name="Bergman C.M."/>
            <person name="Kronmiller B."/>
            <person name="Carlson J."/>
            <person name="Svirskas R."/>
            <person name="Patel S."/>
            <person name="Frise E."/>
            <person name="Wheeler D.A."/>
            <person name="Lewis S.E."/>
            <person name="Rubin G.M."/>
            <person name="Ashburner M."/>
            <person name="Celniker S.E."/>
        </authorList>
    </citation>
    <scope>NUCLEOTIDE SEQUENCE [LARGE SCALE GENOMIC DNA]</scope>
    <source>
        <strain evidence="5">Berkeley</strain>
    </source>
</reference>
<dbReference type="AGR" id="FB:FBgn0033340"/>
<reference evidence="2 5" key="7">
    <citation type="journal article" date="2005" name="PLoS Comput. Biol.">
        <title>Combined evidence annotation of transposable elements in genome sequences.</title>
        <authorList>
            <person name="Quesneville H."/>
            <person name="Bergman C.M."/>
            <person name="Andrieu O."/>
            <person name="Autard D."/>
            <person name="Nouaud D."/>
            <person name="Ashburner M."/>
            <person name="Anxolabehere D."/>
        </authorList>
    </citation>
    <scope>NUCLEOTIDE SEQUENCE [LARGE SCALE GENOMIC DNA]</scope>
    <source>
        <strain evidence="5">Berkeley</strain>
    </source>
</reference>
<dbReference type="GlyGen" id="Q7K078">
    <property type="glycosylation" value="1 site"/>
</dbReference>
<dbReference type="HOGENOM" id="CLU_2640688_0_0_1"/>
<evidence type="ECO:0000256" key="1">
    <source>
        <dbReference type="SAM" id="MobiDB-lite"/>
    </source>
</evidence>